<gene>
    <name evidence="2" type="ORF">S06H3_33672</name>
</gene>
<feature type="non-terminal residue" evidence="2">
    <location>
        <position position="216"/>
    </location>
</feature>
<dbReference type="SUPFAM" id="SSF53335">
    <property type="entry name" value="S-adenosyl-L-methionine-dependent methyltransferases"/>
    <property type="match status" value="1"/>
</dbReference>
<accession>X1LWM1</accession>
<dbReference type="CDD" id="cd02440">
    <property type="entry name" value="AdoMet_MTases"/>
    <property type="match status" value="1"/>
</dbReference>
<evidence type="ECO:0000259" key="1">
    <source>
        <dbReference type="Pfam" id="PF13649"/>
    </source>
</evidence>
<dbReference type="InterPro" id="IPR050447">
    <property type="entry name" value="Erg6_SMT_methyltransf"/>
</dbReference>
<dbReference type="PANTHER" id="PTHR44068:SF11">
    <property type="entry name" value="GERANYL DIPHOSPHATE 2-C-METHYLTRANSFERASE"/>
    <property type="match status" value="1"/>
</dbReference>
<dbReference type="InterPro" id="IPR029063">
    <property type="entry name" value="SAM-dependent_MTases_sf"/>
</dbReference>
<evidence type="ECO:0000313" key="2">
    <source>
        <dbReference type="EMBL" id="GAI23797.1"/>
    </source>
</evidence>
<comment type="caution">
    <text evidence="2">The sequence shown here is derived from an EMBL/GenBank/DDBJ whole genome shotgun (WGS) entry which is preliminary data.</text>
</comment>
<dbReference type="AlphaFoldDB" id="X1LWM1"/>
<proteinExistence type="predicted"/>
<dbReference type="EMBL" id="BARV01020120">
    <property type="protein sequence ID" value="GAI23797.1"/>
    <property type="molecule type" value="Genomic_DNA"/>
</dbReference>
<name>X1LWM1_9ZZZZ</name>
<organism evidence="2">
    <name type="scientific">marine sediment metagenome</name>
    <dbReference type="NCBI Taxonomy" id="412755"/>
    <lineage>
        <taxon>unclassified sequences</taxon>
        <taxon>metagenomes</taxon>
        <taxon>ecological metagenomes</taxon>
    </lineage>
</organism>
<reference evidence="2" key="1">
    <citation type="journal article" date="2014" name="Front. Microbiol.">
        <title>High frequency of phylogenetically diverse reductive dehalogenase-homologous genes in deep subseafloor sedimentary metagenomes.</title>
        <authorList>
            <person name="Kawai M."/>
            <person name="Futagami T."/>
            <person name="Toyoda A."/>
            <person name="Takaki Y."/>
            <person name="Nishi S."/>
            <person name="Hori S."/>
            <person name="Arai W."/>
            <person name="Tsubouchi T."/>
            <person name="Morono Y."/>
            <person name="Uchiyama I."/>
            <person name="Ito T."/>
            <person name="Fujiyama A."/>
            <person name="Inagaki F."/>
            <person name="Takami H."/>
        </authorList>
    </citation>
    <scope>NUCLEOTIDE SEQUENCE</scope>
    <source>
        <strain evidence="2">Expedition CK06-06</strain>
    </source>
</reference>
<dbReference type="PANTHER" id="PTHR44068">
    <property type="entry name" value="ZGC:194242"/>
    <property type="match status" value="1"/>
</dbReference>
<feature type="domain" description="Methyltransferase" evidence="1">
    <location>
        <begin position="37"/>
        <end position="130"/>
    </location>
</feature>
<protein>
    <recommendedName>
        <fullName evidence="1">Methyltransferase domain-containing protein</fullName>
    </recommendedName>
</protein>
<dbReference type="Pfam" id="PF13649">
    <property type="entry name" value="Methyltransf_25"/>
    <property type="match status" value="1"/>
</dbReference>
<dbReference type="Gene3D" id="3.40.50.150">
    <property type="entry name" value="Vaccinia Virus protein VP39"/>
    <property type="match status" value="1"/>
</dbReference>
<dbReference type="InterPro" id="IPR041698">
    <property type="entry name" value="Methyltransf_25"/>
</dbReference>
<sequence>MTEETILQIDKDLLRESLSKYTRKAFHILPELDKPRILDVGCGSGVPTMELAKLSNGQIIGLDVNQPSLDRLKRKIEKAGLSDRVKVMKCSMVDMDFPNESFDIIWAEGSIAVIGFKRGLKEWRQFLKPNRFLAVHDEIGDIPEKLEQISSCGYDLLEYFTLNDDTWWNEYFAPLEKRINEIRIKHANDSKALAALDEEQREIDMFKKNPGRYCSV</sequence>